<keyword evidence="6" id="KW-0418">Kinase</keyword>
<evidence type="ECO:0000256" key="8">
    <source>
        <dbReference type="ARBA" id="ARBA00047899"/>
    </source>
</evidence>
<dbReference type="GO" id="GO:0005886">
    <property type="term" value="C:plasma membrane"/>
    <property type="evidence" value="ECO:0007669"/>
    <property type="project" value="TreeGrafter"/>
</dbReference>
<evidence type="ECO:0000313" key="12">
    <source>
        <dbReference type="EMBL" id="KAK2724690.1"/>
    </source>
</evidence>
<keyword evidence="3" id="KW-0723">Serine/threonine-protein kinase</keyword>
<evidence type="ECO:0000256" key="4">
    <source>
        <dbReference type="ARBA" id="ARBA00022679"/>
    </source>
</evidence>
<keyword evidence="7" id="KW-0067">ATP-binding</keyword>
<evidence type="ECO:0000256" key="5">
    <source>
        <dbReference type="ARBA" id="ARBA00022741"/>
    </source>
</evidence>
<dbReference type="InterPro" id="IPR011009">
    <property type="entry name" value="Kinase-like_dom_sf"/>
</dbReference>
<evidence type="ECO:0000313" key="13">
    <source>
        <dbReference type="Proteomes" id="UP001187531"/>
    </source>
</evidence>
<evidence type="ECO:0000256" key="1">
    <source>
        <dbReference type="ARBA" id="ARBA00008718"/>
    </source>
</evidence>
<feature type="compositionally biased region" description="Polar residues" evidence="10">
    <location>
        <begin position="470"/>
        <end position="487"/>
    </location>
</feature>
<feature type="region of interest" description="Disordered" evidence="10">
    <location>
        <begin position="346"/>
        <end position="365"/>
    </location>
</feature>
<evidence type="ECO:0000256" key="10">
    <source>
        <dbReference type="SAM" id="MobiDB-lite"/>
    </source>
</evidence>
<dbReference type="EC" id="2.7.11.1" evidence="2"/>
<organism evidence="12 13">
    <name type="scientific">Artemia franciscana</name>
    <name type="common">Brine shrimp</name>
    <name type="synonym">Artemia sanfranciscana</name>
    <dbReference type="NCBI Taxonomy" id="6661"/>
    <lineage>
        <taxon>Eukaryota</taxon>
        <taxon>Metazoa</taxon>
        <taxon>Ecdysozoa</taxon>
        <taxon>Arthropoda</taxon>
        <taxon>Crustacea</taxon>
        <taxon>Branchiopoda</taxon>
        <taxon>Anostraca</taxon>
        <taxon>Artemiidae</taxon>
        <taxon>Artemia</taxon>
    </lineage>
</organism>
<comment type="caution">
    <text evidence="12">The sequence shown here is derived from an EMBL/GenBank/DDBJ whole genome shotgun (WGS) entry which is preliminary data.</text>
</comment>
<dbReference type="GO" id="GO:0004674">
    <property type="term" value="F:protein serine/threonine kinase activity"/>
    <property type="evidence" value="ECO:0007669"/>
    <property type="project" value="UniProtKB-KW"/>
</dbReference>
<reference evidence="12" key="1">
    <citation type="submission" date="2023-07" db="EMBL/GenBank/DDBJ databases">
        <title>Chromosome-level genome assembly of Artemia franciscana.</title>
        <authorList>
            <person name="Jo E."/>
        </authorList>
    </citation>
    <scope>NUCLEOTIDE SEQUENCE</scope>
    <source>
        <tissue evidence="12">Whole body</tissue>
    </source>
</reference>
<feature type="non-terminal residue" evidence="12">
    <location>
        <position position="1"/>
    </location>
</feature>
<protein>
    <recommendedName>
        <fullName evidence="2">non-specific serine/threonine protein kinase</fullName>
        <ecNumber evidence="2">2.7.11.1</ecNumber>
    </recommendedName>
</protein>
<dbReference type="PANTHER" id="PTHR27001">
    <property type="entry name" value="OS01G0253100 PROTEIN"/>
    <property type="match status" value="1"/>
</dbReference>
<dbReference type="PROSITE" id="PS00108">
    <property type="entry name" value="PROTEIN_KINASE_ST"/>
    <property type="match status" value="1"/>
</dbReference>
<feature type="domain" description="Protein kinase" evidence="11">
    <location>
        <begin position="1"/>
        <end position="260"/>
    </location>
</feature>
<dbReference type="GO" id="GO:0006950">
    <property type="term" value="P:response to stress"/>
    <property type="evidence" value="ECO:0007669"/>
    <property type="project" value="UniProtKB-ARBA"/>
</dbReference>
<comment type="catalytic activity">
    <reaction evidence="8">
        <text>L-threonyl-[protein] + ATP = O-phospho-L-threonyl-[protein] + ADP + H(+)</text>
        <dbReference type="Rhea" id="RHEA:46608"/>
        <dbReference type="Rhea" id="RHEA-COMP:11060"/>
        <dbReference type="Rhea" id="RHEA-COMP:11605"/>
        <dbReference type="ChEBI" id="CHEBI:15378"/>
        <dbReference type="ChEBI" id="CHEBI:30013"/>
        <dbReference type="ChEBI" id="CHEBI:30616"/>
        <dbReference type="ChEBI" id="CHEBI:61977"/>
        <dbReference type="ChEBI" id="CHEBI:456216"/>
        <dbReference type="EC" id="2.7.11.1"/>
    </reaction>
</comment>
<sequence length="549" mass="60329">TGGVGGNGNVDEKVVMEQILVEFTCLRRYAHDNILPLYAYSIGGEYPCLVYKLMGMGSLEDRLQCKPLWQRQVPTAPLNWKTRIKIALGVARGLQFLHNVHEKPLIHGDVKSGNILLDENYEPKIGDFGLAREGPDKGVSSMLASRIQGTRPYLPPEFLKGGRRSTKLDVYSFGIVLFELATGERAADKIKRPAQRFLGDWVKYHFRKGSIDEIIDARIPTPTEHELRIFRQLIDLGLRCANDDPKRRPEMKLIYDEIWQLIESFNENLNKHALTCDTEDVNFSLNQLVISFFFVFFLETSESEGEEESDMDTDYSRSHRLSIPSISVPKVNAGLPLLSFLLQETQSTSNQEGNSSPPPIPDFAALGIGPDVDTVKLGEALRPLVLLSQEDSPTARAVTALLPAITALFSNRSMSGSPLLSNEKTSRSRKSSNEARGGHPSFCLPAISALHGDERSELSSHQLPDLPMFKSSSSGAVPPRESSSSGNLPDISALNAAPYNRSRFLPVSVSEGNEVDGAIPSGVEASSQLDGDSDEDLVVPTAAKKKLAI</sequence>
<dbReference type="Gene3D" id="1.10.510.10">
    <property type="entry name" value="Transferase(Phosphotransferase) domain 1"/>
    <property type="match status" value="1"/>
</dbReference>
<dbReference type="Pfam" id="PF07714">
    <property type="entry name" value="PK_Tyr_Ser-Thr"/>
    <property type="match status" value="1"/>
</dbReference>
<dbReference type="PANTHER" id="PTHR27001:SF939">
    <property type="entry name" value="INTERLEUKIN 1 RECEPTOR ASSOCIATED KINASE 1"/>
    <property type="match status" value="1"/>
</dbReference>
<evidence type="ECO:0000259" key="11">
    <source>
        <dbReference type="PROSITE" id="PS50011"/>
    </source>
</evidence>
<evidence type="ECO:0000256" key="3">
    <source>
        <dbReference type="ARBA" id="ARBA00022527"/>
    </source>
</evidence>
<dbReference type="InterPro" id="IPR000719">
    <property type="entry name" value="Prot_kinase_dom"/>
</dbReference>
<dbReference type="SMART" id="SM00220">
    <property type="entry name" value="S_TKc"/>
    <property type="match status" value="1"/>
</dbReference>
<evidence type="ECO:0000256" key="7">
    <source>
        <dbReference type="ARBA" id="ARBA00022840"/>
    </source>
</evidence>
<gene>
    <name evidence="12" type="ORF">QYM36_001252</name>
</gene>
<evidence type="ECO:0000256" key="9">
    <source>
        <dbReference type="ARBA" id="ARBA00048679"/>
    </source>
</evidence>
<feature type="region of interest" description="Disordered" evidence="10">
    <location>
        <begin position="512"/>
        <end position="537"/>
    </location>
</feature>
<keyword evidence="5" id="KW-0547">Nucleotide-binding</keyword>
<evidence type="ECO:0000256" key="6">
    <source>
        <dbReference type="ARBA" id="ARBA00022777"/>
    </source>
</evidence>
<dbReference type="Proteomes" id="UP001187531">
    <property type="component" value="Unassembled WGS sequence"/>
</dbReference>
<dbReference type="SUPFAM" id="SSF56112">
    <property type="entry name" value="Protein kinase-like (PK-like)"/>
    <property type="match status" value="1"/>
</dbReference>
<feature type="compositionally biased region" description="Polar residues" evidence="10">
    <location>
        <begin position="346"/>
        <end position="355"/>
    </location>
</feature>
<dbReference type="GO" id="GO:0005524">
    <property type="term" value="F:ATP binding"/>
    <property type="evidence" value="ECO:0007669"/>
    <property type="project" value="UniProtKB-KW"/>
</dbReference>
<keyword evidence="13" id="KW-1185">Reference proteome</keyword>
<dbReference type="InterPro" id="IPR008271">
    <property type="entry name" value="Ser/Thr_kinase_AS"/>
</dbReference>
<dbReference type="FunFam" id="1.10.510.10:FF:000754">
    <property type="entry name" value="Interleukin-1 receptor-associated kinase"/>
    <property type="match status" value="1"/>
</dbReference>
<name>A0AA88I5U7_ARTSF</name>
<evidence type="ECO:0000256" key="2">
    <source>
        <dbReference type="ARBA" id="ARBA00012513"/>
    </source>
</evidence>
<dbReference type="PROSITE" id="PS50011">
    <property type="entry name" value="PROTEIN_KINASE_DOM"/>
    <property type="match status" value="1"/>
</dbReference>
<dbReference type="InterPro" id="IPR001245">
    <property type="entry name" value="Ser-Thr/Tyr_kinase_cat_dom"/>
</dbReference>
<feature type="region of interest" description="Disordered" evidence="10">
    <location>
        <begin position="415"/>
        <end position="492"/>
    </location>
</feature>
<accession>A0AA88I5U7</accession>
<dbReference type="EMBL" id="JAVRJZ010000003">
    <property type="protein sequence ID" value="KAK2724690.1"/>
    <property type="molecule type" value="Genomic_DNA"/>
</dbReference>
<dbReference type="AlphaFoldDB" id="A0AA88I5U7"/>
<comment type="catalytic activity">
    <reaction evidence="9">
        <text>L-seryl-[protein] + ATP = O-phospho-L-seryl-[protein] + ADP + H(+)</text>
        <dbReference type="Rhea" id="RHEA:17989"/>
        <dbReference type="Rhea" id="RHEA-COMP:9863"/>
        <dbReference type="Rhea" id="RHEA-COMP:11604"/>
        <dbReference type="ChEBI" id="CHEBI:15378"/>
        <dbReference type="ChEBI" id="CHEBI:29999"/>
        <dbReference type="ChEBI" id="CHEBI:30616"/>
        <dbReference type="ChEBI" id="CHEBI:83421"/>
        <dbReference type="ChEBI" id="CHEBI:456216"/>
        <dbReference type="EC" id="2.7.11.1"/>
    </reaction>
</comment>
<proteinExistence type="inferred from homology"/>
<keyword evidence="4" id="KW-0808">Transferase</keyword>
<comment type="similarity">
    <text evidence="1">Belongs to the protein kinase superfamily. TKL Ser/Thr protein kinase family. Pelle subfamily.</text>
</comment>